<organism evidence="2 3">
    <name type="scientific">Anaerobiospirillum thomasii</name>
    <dbReference type="NCBI Taxonomy" id="179995"/>
    <lineage>
        <taxon>Bacteria</taxon>
        <taxon>Pseudomonadati</taxon>
        <taxon>Pseudomonadota</taxon>
        <taxon>Gammaproteobacteria</taxon>
        <taxon>Aeromonadales</taxon>
        <taxon>Succinivibrionaceae</taxon>
        <taxon>Anaerobiospirillum</taxon>
    </lineage>
</organism>
<evidence type="ECO:0000313" key="3">
    <source>
        <dbReference type="Proteomes" id="UP000250086"/>
    </source>
</evidence>
<dbReference type="AlphaFoldDB" id="A0A2X0X3C6"/>
<dbReference type="SUPFAM" id="SSF159594">
    <property type="entry name" value="XCC0632-like"/>
    <property type="match status" value="1"/>
</dbReference>
<reference evidence="2 3" key="1">
    <citation type="submission" date="2018-06" db="EMBL/GenBank/DDBJ databases">
        <authorList>
            <consortium name="Pathogen Informatics"/>
            <person name="Doyle S."/>
        </authorList>
    </citation>
    <scope>NUCLEOTIDE SEQUENCE [LARGE SCALE GENOMIC DNA]</scope>
    <source>
        <strain evidence="2 3">NCTC13093</strain>
    </source>
</reference>
<evidence type="ECO:0000313" key="2">
    <source>
        <dbReference type="EMBL" id="SPT69176.1"/>
    </source>
</evidence>
<evidence type="ECO:0000256" key="1">
    <source>
        <dbReference type="SAM" id="SignalP"/>
    </source>
</evidence>
<proteinExistence type="predicted"/>
<feature type="signal peptide" evidence="1">
    <location>
        <begin position="1"/>
        <end position="21"/>
    </location>
</feature>
<gene>
    <name evidence="2" type="ORF">NCTC13093_00539</name>
</gene>
<dbReference type="RefSeq" id="WP_113743360.1">
    <property type="nucleotide sequence ID" value="NZ_UAPU01000007.1"/>
</dbReference>
<keyword evidence="3" id="KW-1185">Reference proteome</keyword>
<sequence>MYRIIFVSVFALFISACSSTASFNRYLITSDVQNYDLDNNYDVSLSMATHLDCNGIVMQTSDVSFVEAINNKWAEPISRQISAIIEDRLIQEQLSDKLKYKFYISKFNGRTDGTVHTSIQISIDKQKKHIFDYKRVISREMSGDGYESLVNDLRMDLEVLLDDFISKFKKEVK</sequence>
<keyword evidence="1" id="KW-0732">Signal</keyword>
<name>A0A2X0X3C6_9GAMM</name>
<dbReference type="Proteomes" id="UP000250086">
    <property type="component" value="Unassembled WGS sequence"/>
</dbReference>
<feature type="chain" id="PRO_5016088266" evidence="1">
    <location>
        <begin position="22"/>
        <end position="173"/>
    </location>
</feature>
<dbReference type="PROSITE" id="PS51257">
    <property type="entry name" value="PROKAR_LIPOPROTEIN"/>
    <property type="match status" value="1"/>
</dbReference>
<dbReference type="OrthoDB" id="5600407at2"/>
<protein>
    <submittedName>
        <fullName evidence="2">Protein of uncharacterized function (DUF330)</fullName>
    </submittedName>
</protein>
<dbReference type="EMBL" id="UAPV01000001">
    <property type="protein sequence ID" value="SPT69176.1"/>
    <property type="molecule type" value="Genomic_DNA"/>
</dbReference>
<accession>A0A2X0X3C6</accession>